<dbReference type="InterPro" id="IPR001138">
    <property type="entry name" value="Zn2Cys6_DnaBD"/>
</dbReference>
<dbReference type="OMA" id="IYPAAWM"/>
<feature type="region of interest" description="Disordered" evidence="6">
    <location>
        <begin position="61"/>
        <end position="85"/>
    </location>
</feature>
<dbReference type="Gene3D" id="4.10.240.10">
    <property type="entry name" value="Zn(2)-C6 fungal-type DNA-binding domain"/>
    <property type="match status" value="1"/>
</dbReference>
<organism evidence="8 9">
    <name type="scientific">Hypocrea virens (strain Gv29-8 / FGSC 10586)</name>
    <name type="common">Gliocladium virens</name>
    <name type="synonym">Trichoderma virens</name>
    <dbReference type="NCBI Taxonomy" id="413071"/>
    <lineage>
        <taxon>Eukaryota</taxon>
        <taxon>Fungi</taxon>
        <taxon>Dikarya</taxon>
        <taxon>Ascomycota</taxon>
        <taxon>Pezizomycotina</taxon>
        <taxon>Sordariomycetes</taxon>
        <taxon>Hypocreomycetidae</taxon>
        <taxon>Hypocreales</taxon>
        <taxon>Hypocreaceae</taxon>
        <taxon>Trichoderma</taxon>
    </lineage>
</organism>
<dbReference type="SMART" id="SM00066">
    <property type="entry name" value="GAL4"/>
    <property type="match status" value="1"/>
</dbReference>
<dbReference type="InParanoid" id="G9N557"/>
<dbReference type="SUPFAM" id="SSF57701">
    <property type="entry name" value="Zn2/Cys6 DNA-binding domain"/>
    <property type="match status" value="1"/>
</dbReference>
<evidence type="ECO:0000256" key="2">
    <source>
        <dbReference type="ARBA" id="ARBA00022723"/>
    </source>
</evidence>
<keyword evidence="5" id="KW-0539">Nucleus</keyword>
<feature type="non-terminal residue" evidence="8">
    <location>
        <position position="563"/>
    </location>
</feature>
<dbReference type="PROSITE" id="PS00463">
    <property type="entry name" value="ZN2_CY6_FUNGAL_1"/>
    <property type="match status" value="1"/>
</dbReference>
<proteinExistence type="predicted"/>
<dbReference type="InterPro" id="IPR050815">
    <property type="entry name" value="TF_fung"/>
</dbReference>
<dbReference type="PROSITE" id="PS50048">
    <property type="entry name" value="ZN2_CY6_FUNGAL_2"/>
    <property type="match status" value="1"/>
</dbReference>
<protein>
    <recommendedName>
        <fullName evidence="7">Zn(2)-C6 fungal-type domain-containing protein</fullName>
    </recommendedName>
</protein>
<feature type="non-terminal residue" evidence="8">
    <location>
        <position position="1"/>
    </location>
</feature>
<evidence type="ECO:0000256" key="5">
    <source>
        <dbReference type="ARBA" id="ARBA00023242"/>
    </source>
</evidence>
<dbReference type="CDD" id="cd00067">
    <property type="entry name" value="GAL4"/>
    <property type="match status" value="1"/>
</dbReference>
<dbReference type="GO" id="GO:0008270">
    <property type="term" value="F:zinc ion binding"/>
    <property type="evidence" value="ECO:0007669"/>
    <property type="project" value="InterPro"/>
</dbReference>
<dbReference type="CDD" id="cd12148">
    <property type="entry name" value="fungal_TF_MHR"/>
    <property type="match status" value="1"/>
</dbReference>
<dbReference type="RefSeq" id="XP_013952103.1">
    <property type="nucleotide sequence ID" value="XM_014096628.1"/>
</dbReference>
<evidence type="ECO:0000259" key="7">
    <source>
        <dbReference type="PROSITE" id="PS50048"/>
    </source>
</evidence>
<feature type="domain" description="Zn(2)-C6 fungal-type" evidence="7">
    <location>
        <begin position="1"/>
        <end position="31"/>
    </location>
</feature>
<dbReference type="EMBL" id="ABDF02000087">
    <property type="protein sequence ID" value="EHK17902.1"/>
    <property type="molecule type" value="Genomic_DNA"/>
</dbReference>
<dbReference type="OrthoDB" id="3862662at2759"/>
<dbReference type="Pfam" id="PF04082">
    <property type="entry name" value="Fungal_trans"/>
    <property type="match status" value="1"/>
</dbReference>
<evidence type="ECO:0000313" key="9">
    <source>
        <dbReference type="Proteomes" id="UP000007115"/>
    </source>
</evidence>
<keyword evidence="2" id="KW-0479">Metal-binding</keyword>
<dbReference type="Pfam" id="PF00172">
    <property type="entry name" value="Zn_clus"/>
    <property type="match status" value="1"/>
</dbReference>
<evidence type="ECO:0000256" key="4">
    <source>
        <dbReference type="ARBA" id="ARBA00023163"/>
    </source>
</evidence>
<keyword evidence="9" id="KW-1185">Reference proteome</keyword>
<comment type="subcellular location">
    <subcellularLocation>
        <location evidence="1">Nucleus</location>
    </subcellularLocation>
</comment>
<keyword evidence="4" id="KW-0804">Transcription</keyword>
<dbReference type="InterPro" id="IPR036864">
    <property type="entry name" value="Zn2-C6_fun-type_DNA-bd_sf"/>
</dbReference>
<evidence type="ECO:0000256" key="6">
    <source>
        <dbReference type="SAM" id="MobiDB-lite"/>
    </source>
</evidence>
<dbReference type="GO" id="GO:0005634">
    <property type="term" value="C:nucleus"/>
    <property type="evidence" value="ECO:0007669"/>
    <property type="project" value="UniProtKB-SubCell"/>
</dbReference>
<name>G9N557_HYPVG</name>
<feature type="compositionally biased region" description="Low complexity" evidence="6">
    <location>
        <begin position="63"/>
        <end position="79"/>
    </location>
</feature>
<dbReference type="GeneID" id="25787632"/>
<dbReference type="SMART" id="SM00906">
    <property type="entry name" value="Fungal_trans"/>
    <property type="match status" value="1"/>
</dbReference>
<comment type="caution">
    <text evidence="8">The sequence shown here is derived from an EMBL/GenBank/DDBJ whole genome shotgun (WGS) entry which is preliminary data.</text>
</comment>
<dbReference type="VEuPathDB" id="FungiDB:TRIVIDRAFT_134212"/>
<dbReference type="eggNOG" id="ENOG502SID0">
    <property type="taxonomic scope" value="Eukaryota"/>
</dbReference>
<dbReference type="InterPro" id="IPR007219">
    <property type="entry name" value="XnlR_reg_dom"/>
</dbReference>
<dbReference type="AlphaFoldDB" id="G9N557"/>
<dbReference type="GO" id="GO:0000981">
    <property type="term" value="F:DNA-binding transcription factor activity, RNA polymerase II-specific"/>
    <property type="evidence" value="ECO:0007669"/>
    <property type="project" value="InterPro"/>
</dbReference>
<dbReference type="HOGENOM" id="CLU_023880_2_0_1"/>
<dbReference type="PANTHER" id="PTHR47338">
    <property type="entry name" value="ZN(II)2CYS6 TRANSCRIPTION FACTOR (EUROFUNG)-RELATED"/>
    <property type="match status" value="1"/>
</dbReference>
<dbReference type="PANTHER" id="PTHR47338:SF20">
    <property type="entry name" value="ZN(II)2CYS6 TRANSCRIPTION FACTOR (EUROFUNG)"/>
    <property type="match status" value="1"/>
</dbReference>
<dbReference type="GO" id="GO:0006351">
    <property type="term" value="P:DNA-templated transcription"/>
    <property type="evidence" value="ECO:0007669"/>
    <property type="project" value="InterPro"/>
</dbReference>
<sequence length="563" mass="61755">ACRSCRQRKRRCDKGLPACGLCRRMGRVCEYQLDNVDPAPSATAAEIEALRNRLDRMERRLASGPTTTNTTTPSSDNGSLSSWPLSTSAAPSVSAHQFDLQNDPSVPTTALFLDLDVFVWARCSLPPPNISAVPIPTDILTVLTQGGSVVDASNNYFSTVHRWLPFISRRRMDLGFSIREAGPELAMLFFSMKLITTKIEDDASTDTGAHYLSAKGFLDTLQLNNAVSLICLQSMILVALYEFSHAVYPAAWMTLGACARYAEILGLSCSEAKTSPLNPPMSWTEAEERRRAWWVIFVLDRLLSAGGRRSFLLPDPPSEGRLPGNDEAWESGDVREAVGFPVSTDKHVPQYNFARLCQSAIYIGRCVDCARTQRSGSRSSTFIDEVSSLIEELNDFAGLLDSATEGPGKGPFTNPLAPSFLARSSLFILLDVLTCPEKVSSDAGYAVSPRAKSDDELALQHRAMTLVQTVSQDICEMSHSILARGDTGALSVVSPDPRVTEEFCPFILDAIYAAAVTYRWLQREGATSNFLCQRNIDTLEAVLELIGSRWRLGKAYSGMLSLY</sequence>
<dbReference type="Proteomes" id="UP000007115">
    <property type="component" value="Unassembled WGS sequence"/>
</dbReference>
<evidence type="ECO:0000313" key="8">
    <source>
        <dbReference type="EMBL" id="EHK17902.1"/>
    </source>
</evidence>
<gene>
    <name evidence="8" type="ORF">TRIVIDRAFT_134212</name>
</gene>
<dbReference type="STRING" id="413071.G9N557"/>
<dbReference type="GO" id="GO:0003677">
    <property type="term" value="F:DNA binding"/>
    <property type="evidence" value="ECO:0007669"/>
    <property type="project" value="InterPro"/>
</dbReference>
<accession>G9N557</accession>
<reference evidence="8 9" key="1">
    <citation type="journal article" date="2011" name="Genome Biol.">
        <title>Comparative genome sequence analysis underscores mycoparasitism as the ancestral life style of Trichoderma.</title>
        <authorList>
            <person name="Kubicek C.P."/>
            <person name="Herrera-Estrella A."/>
            <person name="Seidl-Seiboth V."/>
            <person name="Martinez D.A."/>
            <person name="Druzhinina I.S."/>
            <person name="Thon M."/>
            <person name="Zeilinger S."/>
            <person name="Casas-Flores S."/>
            <person name="Horwitz B.A."/>
            <person name="Mukherjee P.K."/>
            <person name="Mukherjee M."/>
            <person name="Kredics L."/>
            <person name="Alcaraz L.D."/>
            <person name="Aerts A."/>
            <person name="Antal Z."/>
            <person name="Atanasova L."/>
            <person name="Cervantes-Badillo M.G."/>
            <person name="Challacombe J."/>
            <person name="Chertkov O."/>
            <person name="McCluskey K."/>
            <person name="Coulpier F."/>
            <person name="Deshpande N."/>
            <person name="von Doehren H."/>
            <person name="Ebbole D.J."/>
            <person name="Esquivel-Naranjo E.U."/>
            <person name="Fekete E."/>
            <person name="Flipphi M."/>
            <person name="Glaser F."/>
            <person name="Gomez-Rodriguez E.Y."/>
            <person name="Gruber S."/>
            <person name="Han C."/>
            <person name="Henrissat B."/>
            <person name="Hermosa R."/>
            <person name="Hernandez-Onate M."/>
            <person name="Karaffa L."/>
            <person name="Kosti I."/>
            <person name="Le Crom S."/>
            <person name="Lindquist E."/>
            <person name="Lucas S."/>
            <person name="Luebeck M."/>
            <person name="Luebeck P.S."/>
            <person name="Margeot A."/>
            <person name="Metz B."/>
            <person name="Misra M."/>
            <person name="Nevalainen H."/>
            <person name="Omann M."/>
            <person name="Packer N."/>
            <person name="Perrone G."/>
            <person name="Uresti-Rivera E.E."/>
            <person name="Salamov A."/>
            <person name="Schmoll M."/>
            <person name="Seiboth B."/>
            <person name="Shapiro H."/>
            <person name="Sukno S."/>
            <person name="Tamayo-Ramos J.A."/>
            <person name="Tisch D."/>
            <person name="Wiest A."/>
            <person name="Wilkinson H.H."/>
            <person name="Zhang M."/>
            <person name="Coutinho P.M."/>
            <person name="Kenerley C.M."/>
            <person name="Monte E."/>
            <person name="Baker S.E."/>
            <person name="Grigoriev I.V."/>
        </authorList>
    </citation>
    <scope>NUCLEOTIDE SEQUENCE [LARGE SCALE GENOMIC DNA]</scope>
    <source>
        <strain evidence="9">Gv29-8 / FGSC 10586</strain>
    </source>
</reference>
<evidence type="ECO:0000256" key="3">
    <source>
        <dbReference type="ARBA" id="ARBA00023015"/>
    </source>
</evidence>
<evidence type="ECO:0000256" key="1">
    <source>
        <dbReference type="ARBA" id="ARBA00004123"/>
    </source>
</evidence>
<keyword evidence="3" id="KW-0805">Transcription regulation</keyword>